<accession>A0A9D2K8Y5</accession>
<evidence type="ECO:0000313" key="1">
    <source>
        <dbReference type="EMBL" id="HIZ85938.1"/>
    </source>
</evidence>
<name>A0A9D2K8Y5_9BACT</name>
<reference evidence="1" key="1">
    <citation type="journal article" date="2021" name="PeerJ">
        <title>Extensive microbial diversity within the chicken gut microbiome revealed by metagenomics and culture.</title>
        <authorList>
            <person name="Gilroy R."/>
            <person name="Ravi A."/>
            <person name="Getino M."/>
            <person name="Pursley I."/>
            <person name="Horton D.L."/>
            <person name="Alikhan N.F."/>
            <person name="Baker D."/>
            <person name="Gharbi K."/>
            <person name="Hall N."/>
            <person name="Watson M."/>
            <person name="Adriaenssens E.M."/>
            <person name="Foster-Nyarko E."/>
            <person name="Jarju S."/>
            <person name="Secka A."/>
            <person name="Antonio M."/>
            <person name="Oren A."/>
            <person name="Chaudhuri R.R."/>
            <person name="La Ragione R."/>
            <person name="Hildebrand F."/>
            <person name="Pallen M.J."/>
        </authorList>
    </citation>
    <scope>NUCLEOTIDE SEQUENCE</scope>
    <source>
        <strain evidence="1">Gambia16-554</strain>
    </source>
</reference>
<reference evidence="1" key="2">
    <citation type="submission" date="2021-04" db="EMBL/GenBank/DDBJ databases">
        <authorList>
            <person name="Gilroy R."/>
        </authorList>
    </citation>
    <scope>NUCLEOTIDE SEQUENCE</scope>
    <source>
        <strain evidence="1">Gambia16-554</strain>
    </source>
</reference>
<proteinExistence type="predicted"/>
<dbReference type="EMBL" id="DXAW01000096">
    <property type="protein sequence ID" value="HIZ85938.1"/>
    <property type="molecule type" value="Genomic_DNA"/>
</dbReference>
<dbReference type="Proteomes" id="UP000824115">
    <property type="component" value="Unassembled WGS sequence"/>
</dbReference>
<organism evidence="1 2">
    <name type="scientific">Candidatus Coprenecus stercoravium</name>
    <dbReference type="NCBI Taxonomy" id="2840735"/>
    <lineage>
        <taxon>Bacteria</taxon>
        <taxon>Pseudomonadati</taxon>
        <taxon>Bacteroidota</taxon>
        <taxon>Bacteroidia</taxon>
        <taxon>Bacteroidales</taxon>
        <taxon>Rikenellaceae</taxon>
        <taxon>Rikenellaceae incertae sedis</taxon>
        <taxon>Candidatus Coprenecus</taxon>
    </lineage>
</organism>
<comment type="caution">
    <text evidence="1">The sequence shown here is derived from an EMBL/GenBank/DDBJ whole genome shotgun (WGS) entry which is preliminary data.</text>
</comment>
<dbReference type="AlphaFoldDB" id="A0A9D2K8Y5"/>
<protein>
    <submittedName>
        <fullName evidence="1">Uncharacterized protein</fullName>
    </submittedName>
</protein>
<gene>
    <name evidence="1" type="ORF">IAC04_05570</name>
</gene>
<sequence length="123" mass="13748">MKNFTHFFRLIDPGLISSQWRQFVTLSEEARPAAFMASDPVSFTQEVQNDDNGVYYVQNFSAVAADPAVMDFNRRQAVIEMTLSDGSVIYMGTKEDPVLVAVTPYPDRYVLSCEAASDIPVDL</sequence>
<evidence type="ECO:0000313" key="2">
    <source>
        <dbReference type="Proteomes" id="UP000824115"/>
    </source>
</evidence>